<dbReference type="EMBL" id="AP024484">
    <property type="protein sequence ID" value="BCS86166.1"/>
    <property type="molecule type" value="Genomic_DNA"/>
</dbReference>
<dbReference type="SUPFAM" id="SSF82679">
    <property type="entry name" value="N-utilization substance G protein NusG, N-terminal domain"/>
    <property type="match status" value="1"/>
</dbReference>
<feature type="domain" description="NusG-like N-terminal" evidence="2">
    <location>
        <begin position="32"/>
        <end position="129"/>
    </location>
</feature>
<dbReference type="NCBIfam" id="NF033644">
    <property type="entry name" value="antiterm_UpxY"/>
    <property type="match status" value="1"/>
</dbReference>
<dbReference type="InterPro" id="IPR036735">
    <property type="entry name" value="NGN_dom_sf"/>
</dbReference>
<evidence type="ECO:0000256" key="1">
    <source>
        <dbReference type="ARBA" id="ARBA00023163"/>
    </source>
</evidence>
<evidence type="ECO:0000313" key="4">
    <source>
        <dbReference type="Proteomes" id="UP001319045"/>
    </source>
</evidence>
<evidence type="ECO:0000313" key="3">
    <source>
        <dbReference type="EMBL" id="BCS86166.1"/>
    </source>
</evidence>
<protein>
    <submittedName>
        <fullName evidence="3">UpxY family transcription antiterminator</fullName>
    </submittedName>
</protein>
<dbReference type="CDD" id="cd09895">
    <property type="entry name" value="NGN_SP_UpxY"/>
    <property type="match status" value="1"/>
</dbReference>
<proteinExistence type="predicted"/>
<name>A0ABN6EN00_9BACT</name>
<dbReference type="Pfam" id="PF02357">
    <property type="entry name" value="NusG"/>
    <property type="match status" value="1"/>
</dbReference>
<gene>
    <name evidence="3" type="ORF">prwr041_20590</name>
</gene>
<dbReference type="Gene3D" id="3.30.70.940">
    <property type="entry name" value="NusG, N-terminal domain"/>
    <property type="match status" value="1"/>
</dbReference>
<dbReference type="RefSeq" id="WP_207153747.1">
    <property type="nucleotide sequence ID" value="NZ_AP024484.1"/>
</dbReference>
<evidence type="ECO:0000259" key="2">
    <source>
        <dbReference type="Pfam" id="PF02357"/>
    </source>
</evidence>
<keyword evidence="4" id="KW-1185">Reference proteome</keyword>
<dbReference type="InterPro" id="IPR006645">
    <property type="entry name" value="NGN-like_dom"/>
</dbReference>
<dbReference type="Proteomes" id="UP001319045">
    <property type="component" value="Chromosome"/>
</dbReference>
<organism evidence="3 4">
    <name type="scientific">Prevotella herbatica</name>
    <dbReference type="NCBI Taxonomy" id="2801997"/>
    <lineage>
        <taxon>Bacteria</taxon>
        <taxon>Pseudomonadati</taxon>
        <taxon>Bacteroidota</taxon>
        <taxon>Bacteroidia</taxon>
        <taxon>Bacteroidales</taxon>
        <taxon>Prevotellaceae</taxon>
        <taxon>Prevotella</taxon>
    </lineage>
</organism>
<reference evidence="3 4" key="1">
    <citation type="journal article" date="2022" name="Int. J. Syst. Evol. Microbiol.">
        <title>Prevotella herbatica sp. nov., a plant polysaccharide-decomposing anaerobic bacterium isolated from a methanogenic reactor.</title>
        <authorList>
            <person name="Uek A."/>
            <person name="Tonouchi A."/>
            <person name="Kaku N."/>
            <person name="Ueki K."/>
        </authorList>
    </citation>
    <scope>NUCLEOTIDE SEQUENCE [LARGE SCALE GENOMIC DNA]</scope>
    <source>
        <strain evidence="3 4">WR041</strain>
    </source>
</reference>
<sequence length="201" mass="23358">MDKDKNIESTKMEDINAQIDAVGEDEQHRYPWYAIKLYGFTQKKVEEYLADNGLETFIPLEYVDEEDKEHKVKHILRPVVKNLIFLKKTKDDAIIKKIISSSNIKMSIITVSKIDKRYCEIPVRQMDEFMMMCNPDILLKKFISEEQAHLKTGTLVRVKRGPLQGLSGKLVRSNKNYYLLKDVPGMAVLLKVTKWCCMALE</sequence>
<accession>A0ABN6EN00</accession>
<keyword evidence="1" id="KW-0804">Transcription</keyword>